<dbReference type="InterPro" id="IPR052994">
    <property type="entry name" value="Tiny_macrocysts_regulators"/>
</dbReference>
<dbReference type="InterPro" id="IPR000014">
    <property type="entry name" value="PAS"/>
</dbReference>
<dbReference type="EMBL" id="JABMIG020000117">
    <property type="protein sequence ID" value="KAL3791130.1"/>
    <property type="molecule type" value="Genomic_DNA"/>
</dbReference>
<dbReference type="Proteomes" id="UP001516023">
    <property type="component" value="Unassembled WGS sequence"/>
</dbReference>
<comment type="caution">
    <text evidence="6">The sequence shown here is derived from an EMBL/GenBank/DDBJ whole genome shotgun (WGS) entry which is preliminary data.</text>
</comment>
<dbReference type="NCBIfam" id="TIGR00229">
    <property type="entry name" value="sensory_box"/>
    <property type="match status" value="2"/>
</dbReference>
<keyword evidence="7" id="KW-1185">Reference proteome</keyword>
<keyword evidence="3" id="KW-0418">Kinase</keyword>
<dbReference type="Pfam" id="PF13426">
    <property type="entry name" value="PAS_9"/>
    <property type="match status" value="1"/>
</dbReference>
<dbReference type="PANTHER" id="PTHR31600">
    <property type="entry name" value="TINY MACROCYSTS PROTEIN B-RELATED"/>
    <property type="match status" value="1"/>
</dbReference>
<dbReference type="InterPro" id="IPR035965">
    <property type="entry name" value="PAS-like_dom_sf"/>
</dbReference>
<dbReference type="PROSITE" id="PS50112">
    <property type="entry name" value="PAS"/>
    <property type="match status" value="2"/>
</dbReference>
<dbReference type="GO" id="GO:0005524">
    <property type="term" value="F:ATP binding"/>
    <property type="evidence" value="ECO:0007669"/>
    <property type="project" value="UniProtKB-KW"/>
</dbReference>
<dbReference type="Pfam" id="PF13188">
    <property type="entry name" value="PAS_8"/>
    <property type="match status" value="1"/>
</dbReference>
<dbReference type="SMART" id="SM00091">
    <property type="entry name" value="PAS"/>
    <property type="match status" value="3"/>
</dbReference>
<gene>
    <name evidence="6" type="ORF">HJC23_000550</name>
</gene>
<evidence type="ECO:0000259" key="5">
    <source>
        <dbReference type="PROSITE" id="PS50112"/>
    </source>
</evidence>
<dbReference type="AlphaFoldDB" id="A0ABD3PYD2"/>
<evidence type="ECO:0000256" key="1">
    <source>
        <dbReference type="ARBA" id="ARBA00022679"/>
    </source>
</evidence>
<dbReference type="SUPFAM" id="SSF55785">
    <property type="entry name" value="PYP-like sensor domain (PAS domain)"/>
    <property type="match status" value="2"/>
</dbReference>
<dbReference type="Gene3D" id="3.30.450.20">
    <property type="entry name" value="PAS domain"/>
    <property type="match status" value="2"/>
</dbReference>
<sequence length="447" mass="50489">MSCPFQHNKGSPTKNENVAKCHKLVMFMRSSPDAAFLLDKEGKIIYRNKAAQLLFLTNVESMGFCSLFSFSDQSCNCWDELAKKITTSTPSHQSVLVQVDDCTSLEFLAYFVKLPRGMVGHVDGIEDDPFACVYVIPTPDVSEHGKSHESELINKLTEGADDHHHKHMRDVVEASLDPMFSVFESGVIWMANDAAIQLFGYSNSELSGRNISEICEGAREEQKSLHDMNDTSHKDLRATAINRYGMDIPVDISVRLMTSFDCTEEKVYFIHMKDCSLLVEQQAQIKHKDDLCKAMINASFDPMFGIDQRGIIIVVNQAAVSMFGYTEAEFIGHNISMICNEHDAKSHDIHIARYVKTGVKRVVGRKRPLVARRKDGTNFHIELGVSEVNLSNGEKMFCGFVRDTTQQRLDREKMRRQEAVIGEQFFDLSPEDSKSTVKRYPARYTAA</sequence>
<keyword evidence="1" id="KW-0808">Transferase</keyword>
<feature type="domain" description="PAS" evidence="5">
    <location>
        <begin position="164"/>
        <end position="210"/>
    </location>
</feature>
<dbReference type="Pfam" id="PF00989">
    <property type="entry name" value="PAS"/>
    <property type="match status" value="1"/>
</dbReference>
<dbReference type="GO" id="GO:0016301">
    <property type="term" value="F:kinase activity"/>
    <property type="evidence" value="ECO:0007669"/>
    <property type="project" value="UniProtKB-KW"/>
</dbReference>
<protein>
    <recommendedName>
        <fullName evidence="5">PAS domain-containing protein</fullName>
    </recommendedName>
</protein>
<keyword evidence="4" id="KW-0067">ATP-binding</keyword>
<evidence type="ECO:0000313" key="6">
    <source>
        <dbReference type="EMBL" id="KAL3791130.1"/>
    </source>
</evidence>
<evidence type="ECO:0000256" key="2">
    <source>
        <dbReference type="ARBA" id="ARBA00022741"/>
    </source>
</evidence>
<dbReference type="CDD" id="cd00130">
    <property type="entry name" value="PAS"/>
    <property type="match status" value="2"/>
</dbReference>
<evidence type="ECO:0000256" key="3">
    <source>
        <dbReference type="ARBA" id="ARBA00022777"/>
    </source>
</evidence>
<proteinExistence type="predicted"/>
<evidence type="ECO:0000256" key="4">
    <source>
        <dbReference type="ARBA" id="ARBA00022840"/>
    </source>
</evidence>
<dbReference type="PANTHER" id="PTHR31600:SF2">
    <property type="entry name" value="GAMETE ENRICHED GENE 10 PROTEIN-RELATED"/>
    <property type="match status" value="1"/>
</dbReference>
<reference evidence="6 7" key="1">
    <citation type="journal article" date="2020" name="G3 (Bethesda)">
        <title>Improved Reference Genome for Cyclotella cryptica CCMP332, a Model for Cell Wall Morphogenesis, Salinity Adaptation, and Lipid Production in Diatoms (Bacillariophyta).</title>
        <authorList>
            <person name="Roberts W.R."/>
            <person name="Downey K.M."/>
            <person name="Ruck E.C."/>
            <person name="Traller J.C."/>
            <person name="Alverson A.J."/>
        </authorList>
    </citation>
    <scope>NUCLEOTIDE SEQUENCE [LARGE SCALE GENOMIC DNA]</scope>
    <source>
        <strain evidence="6 7">CCMP332</strain>
    </source>
</reference>
<feature type="domain" description="PAS" evidence="5">
    <location>
        <begin position="288"/>
        <end position="334"/>
    </location>
</feature>
<dbReference type="InterPro" id="IPR013767">
    <property type="entry name" value="PAS_fold"/>
</dbReference>
<evidence type="ECO:0000313" key="7">
    <source>
        <dbReference type="Proteomes" id="UP001516023"/>
    </source>
</evidence>
<organism evidence="6 7">
    <name type="scientific">Cyclotella cryptica</name>
    <dbReference type="NCBI Taxonomy" id="29204"/>
    <lineage>
        <taxon>Eukaryota</taxon>
        <taxon>Sar</taxon>
        <taxon>Stramenopiles</taxon>
        <taxon>Ochrophyta</taxon>
        <taxon>Bacillariophyta</taxon>
        <taxon>Coscinodiscophyceae</taxon>
        <taxon>Thalassiosirophycidae</taxon>
        <taxon>Stephanodiscales</taxon>
        <taxon>Stephanodiscaceae</taxon>
        <taxon>Cyclotella</taxon>
    </lineage>
</organism>
<name>A0ABD3PYD2_9STRA</name>
<accession>A0ABD3PYD2</accession>
<keyword evidence="2" id="KW-0547">Nucleotide-binding</keyword>
<dbReference type="FunFam" id="3.30.450.20:FF:000060">
    <property type="entry name" value="Sensor protein FixL"/>
    <property type="match status" value="1"/>
</dbReference>